<dbReference type="InterPro" id="IPR020378">
    <property type="entry name" value="DUF4186"/>
</dbReference>
<accession>A0A7W8YYF4</accession>
<proteinExistence type="predicted"/>
<comment type="caution">
    <text evidence="1">The sequence shown here is derived from an EMBL/GenBank/DDBJ whole genome shotgun (WGS) entry which is preliminary data.</text>
</comment>
<name>A0A7W8YYF4_9SPHI</name>
<reference evidence="1 2" key="1">
    <citation type="submission" date="2020-08" db="EMBL/GenBank/DDBJ databases">
        <title>Genomic Encyclopedia of Type Strains, Phase IV (KMG-V): Genome sequencing to study the core and pangenomes of soil and plant-associated prokaryotes.</title>
        <authorList>
            <person name="Whitman W."/>
        </authorList>
    </citation>
    <scope>NUCLEOTIDE SEQUENCE [LARGE SCALE GENOMIC DNA]</scope>
    <source>
        <strain evidence="1 2">MP7CTX6</strain>
    </source>
</reference>
<sequence>MEEEKFEKKKKFKRVPAEIPVDQITPLDITCGSTKCEDELHCFRMSNKDIKKHGRKGVCKECGADLVDWRRMHENDIEDAEYMFNALKTELIRHVYWHTEINPEAIEIALKRGKNDLATRARKLLGQKVGKAQNWNEGRQTPMMGKEIITYAQHATATCCRRCMEYWHNITPGTALTEEQLDYCVELVLRYIDERVPFEEEQNK</sequence>
<evidence type="ECO:0000313" key="1">
    <source>
        <dbReference type="EMBL" id="MBB5624106.1"/>
    </source>
</evidence>
<dbReference type="RefSeq" id="WP_183870168.1">
    <property type="nucleotide sequence ID" value="NZ_JACHCF010000018.1"/>
</dbReference>
<dbReference type="Pfam" id="PF13811">
    <property type="entry name" value="DUF4186"/>
    <property type="match status" value="1"/>
</dbReference>
<dbReference type="Proteomes" id="UP000537718">
    <property type="component" value="Unassembled WGS sequence"/>
</dbReference>
<organism evidence="1 2">
    <name type="scientific">Pedobacter cryoconitis</name>
    <dbReference type="NCBI Taxonomy" id="188932"/>
    <lineage>
        <taxon>Bacteria</taxon>
        <taxon>Pseudomonadati</taxon>
        <taxon>Bacteroidota</taxon>
        <taxon>Sphingobacteriia</taxon>
        <taxon>Sphingobacteriales</taxon>
        <taxon>Sphingobacteriaceae</taxon>
        <taxon>Pedobacter</taxon>
    </lineage>
</organism>
<dbReference type="EMBL" id="JACHCF010000018">
    <property type="protein sequence ID" value="MBB5624106.1"/>
    <property type="molecule type" value="Genomic_DNA"/>
</dbReference>
<evidence type="ECO:0000313" key="2">
    <source>
        <dbReference type="Proteomes" id="UP000537718"/>
    </source>
</evidence>
<dbReference type="AlphaFoldDB" id="A0A7W8YYF4"/>
<protein>
    <submittedName>
        <fullName evidence="1">Putative heparinase superfamily protein</fullName>
    </submittedName>
</protein>
<gene>
    <name evidence="1" type="ORF">HDE69_005203</name>
</gene>